<dbReference type="HOGENOM" id="CLU_001490_2_1_1"/>
<dbReference type="STRING" id="745531.A0A0C3S2P6"/>
<organism evidence="3 4">
    <name type="scientific">Phlebiopsis gigantea (strain 11061_1 CR5-6)</name>
    <name type="common">White-rot fungus</name>
    <name type="synonym">Peniophora gigantea</name>
    <dbReference type="NCBI Taxonomy" id="745531"/>
    <lineage>
        <taxon>Eukaryota</taxon>
        <taxon>Fungi</taxon>
        <taxon>Dikarya</taxon>
        <taxon>Basidiomycota</taxon>
        <taxon>Agaricomycotina</taxon>
        <taxon>Agaricomycetes</taxon>
        <taxon>Polyporales</taxon>
        <taxon>Phanerochaetaceae</taxon>
        <taxon>Phlebiopsis</taxon>
    </lineage>
</organism>
<dbReference type="PANTHER" id="PTHR10887:SF341">
    <property type="entry name" value="NFX1-TYPE ZINC FINGER-CONTAINING PROTEIN 1"/>
    <property type="match status" value="1"/>
</dbReference>
<gene>
    <name evidence="3" type="ORF">PHLGIDRAFT_129844</name>
</gene>
<dbReference type="EMBL" id="KN840593">
    <property type="protein sequence ID" value="KIP03937.1"/>
    <property type="molecule type" value="Genomic_DNA"/>
</dbReference>
<evidence type="ECO:0008006" key="5">
    <source>
        <dbReference type="Google" id="ProtNLM"/>
    </source>
</evidence>
<evidence type="ECO:0000259" key="1">
    <source>
        <dbReference type="Pfam" id="PF13086"/>
    </source>
</evidence>
<dbReference type="InterPro" id="IPR027417">
    <property type="entry name" value="P-loop_NTPase"/>
</dbReference>
<dbReference type="InterPro" id="IPR047187">
    <property type="entry name" value="SF1_C_Upf1"/>
</dbReference>
<dbReference type="Gene3D" id="3.40.50.300">
    <property type="entry name" value="P-loop containing nucleotide triphosphate hydrolases"/>
    <property type="match status" value="3"/>
</dbReference>
<evidence type="ECO:0000313" key="3">
    <source>
        <dbReference type="EMBL" id="KIP03937.1"/>
    </source>
</evidence>
<dbReference type="Pfam" id="PF13086">
    <property type="entry name" value="AAA_11"/>
    <property type="match status" value="2"/>
</dbReference>
<dbReference type="InterPro" id="IPR041679">
    <property type="entry name" value="DNA2/NAM7-like_C"/>
</dbReference>
<name>A0A0C3S2P6_PHLG1</name>
<sequence length="1408" mass="157406">MLSPAQAMSKLEGRFTDTLRTGAQVCDFVQVIRSVHARNRSWKSENVQSLMQALVKGGKALRVRDILRYKSVTHDISRQQDPDNISFQGEYFPALQFLASDIILKSTVQKNINHLYTLLKENYNRVDEVITTSVADLIATKSFNDPSTSSRMLSGVELFQAIPIVLSQLIARFKDTERHPKILNLATALAGWFEEWAKDVTSARPSFRDKITTIELNSRRHIVDHLREDVQRLVAILRRQTEQQNKSRQPRPSLSAAHRSEALASRLLQTYDPPGELRLAGPRHDNDHQSIADIKVIPTLGELRSSHTPYLPPSIAEAPHHLPAWSMERLLDIQFRLLREEMVTPLRASIAAVLADIKAMEPTNADPASNKTTHLGHLFRTRGGVYNTTGIDSTFFHIYTRASFCSVSADRGEVAVGLLLDAPPGGAARAPSSRERFNYWQQTKLLTGGTLVVLVVVDGGTPSLYLGVVSTKTDVARSALANASKIRVEVAFFDVQVELLAIRRRQLTSDTGYAFLVDCGIMYEASRPFLERLQTVEPEDVPFQRYLLARESLQGVEVPPPKYAATPGFKFRLNGLRQTTSKKMIHSLDVTRSGAVARARQELLKGSSLDPSQVDAVVSALTSEVALIQGPPGTGKSYTGRELLRVLIESNVRPIVLIAYTNHALDHMLSDVLDAGITRSMVRLGSQSSDNRISEFTLEKIEKSLNETAVWKKVIGGQFQEMKEIEGELKAIVRMTCSRPTWPQVQEYLRSHHRQQYLVLSKPTPWIQSVVKRLEQDESENGEWISTTGKIGKPRKRSGPRTPYDIWKEGLDLDFIASAKSRPDKDTFVADMLGALGVASIIPPLPTSNRPLDRLRSVSDVWAMSQTERNVLATYWEQEIRSLGVGSYTSYRKRYKAACRDFNEIKDEKRRSILSRVKLIGCTTTGAAKLTSILSSIRPKVVMVEEGGQVLEAHVLSSLVKSVQHLIFVGDPEQLRPNITNFSISMNSSRGQQLYKFDRSLMERLADESLAMTQINVQRRMRPEISHLIRKILYPALSDHALVRGYPSVQGMQTDVFFFDHTNAENSSQESVSKSNMFEVGMIKDLVMYFLRQGAYNEPGDIAVLCAYLGQLQKVKQALAELKVTVALDERDEAQLALQGADAHEDSTGTMDVSASRRVDLGTVDIFQGREAKIVIVSLVRNDGTLDSESASIGFLKSSNRVNVALSRAKHGLYILGNAANLRKNQTWSTILDEMESRGQIGEGFPVFCPRHPKTAHVVTQPGELEKLAPAGGCQLMCRQTMPCGHICPSHCHDTRDNHRSIKCEKNCEIVSCPRQHPCTRMCWESCGNCTHAYFGRRLPCGHVSSEVPCYLLDRLQDVYCPTPIDKTLSNCGHLASVPCGQDPAWVHCERCEDEQARQLKNLMPFRR</sequence>
<proteinExistence type="predicted"/>
<protein>
    <recommendedName>
        <fullName evidence="5">NFX1-type zinc finger-containing protein 1</fullName>
    </recommendedName>
</protein>
<dbReference type="PANTHER" id="PTHR10887">
    <property type="entry name" value="DNA2/NAM7 HELICASE FAMILY"/>
    <property type="match status" value="1"/>
</dbReference>
<dbReference type="InterPro" id="IPR045055">
    <property type="entry name" value="DNA2/NAM7-like"/>
</dbReference>
<dbReference type="Pfam" id="PF13087">
    <property type="entry name" value="AAA_12"/>
    <property type="match status" value="1"/>
</dbReference>
<dbReference type="CDD" id="cd18808">
    <property type="entry name" value="SF1_C_Upf1"/>
    <property type="match status" value="1"/>
</dbReference>
<dbReference type="GO" id="GO:0031048">
    <property type="term" value="P:regulatory ncRNA-mediated heterochromatin formation"/>
    <property type="evidence" value="ECO:0007669"/>
    <property type="project" value="TreeGrafter"/>
</dbReference>
<feature type="domain" description="DNA2/NAM7 helicase helicase" evidence="1">
    <location>
        <begin position="893"/>
        <end position="979"/>
    </location>
</feature>
<dbReference type="GO" id="GO:0031380">
    <property type="term" value="C:nuclear RNA-directed RNA polymerase complex"/>
    <property type="evidence" value="ECO:0007669"/>
    <property type="project" value="TreeGrafter"/>
</dbReference>
<evidence type="ECO:0000313" key="4">
    <source>
        <dbReference type="Proteomes" id="UP000053257"/>
    </source>
</evidence>
<evidence type="ECO:0000259" key="2">
    <source>
        <dbReference type="Pfam" id="PF13087"/>
    </source>
</evidence>
<dbReference type="Proteomes" id="UP000053257">
    <property type="component" value="Unassembled WGS sequence"/>
</dbReference>
<dbReference type="GO" id="GO:0004386">
    <property type="term" value="F:helicase activity"/>
    <property type="evidence" value="ECO:0007669"/>
    <property type="project" value="InterPro"/>
</dbReference>
<feature type="domain" description="DNA2/NAM7 helicase helicase" evidence="1">
    <location>
        <begin position="609"/>
        <end position="745"/>
    </location>
</feature>
<dbReference type="InterPro" id="IPR041677">
    <property type="entry name" value="DNA2/NAM7_AAA_11"/>
</dbReference>
<dbReference type="OrthoDB" id="2794179at2759"/>
<keyword evidence="4" id="KW-1185">Reference proteome</keyword>
<feature type="domain" description="DNA2/NAM7 helicase-like C-terminal" evidence="2">
    <location>
        <begin position="998"/>
        <end position="1219"/>
    </location>
</feature>
<dbReference type="SUPFAM" id="SSF52540">
    <property type="entry name" value="P-loop containing nucleoside triphosphate hydrolases"/>
    <property type="match status" value="1"/>
</dbReference>
<dbReference type="CDD" id="cd06008">
    <property type="entry name" value="NF-X1-zinc-finger"/>
    <property type="match status" value="1"/>
</dbReference>
<accession>A0A0C3S2P6</accession>
<reference evidence="3 4" key="1">
    <citation type="journal article" date="2014" name="PLoS Genet.">
        <title>Analysis of the Phlebiopsis gigantea genome, transcriptome and secretome provides insight into its pioneer colonization strategies of wood.</title>
        <authorList>
            <person name="Hori C."/>
            <person name="Ishida T."/>
            <person name="Igarashi K."/>
            <person name="Samejima M."/>
            <person name="Suzuki H."/>
            <person name="Master E."/>
            <person name="Ferreira P."/>
            <person name="Ruiz-Duenas F.J."/>
            <person name="Held B."/>
            <person name="Canessa P."/>
            <person name="Larrondo L.F."/>
            <person name="Schmoll M."/>
            <person name="Druzhinina I.S."/>
            <person name="Kubicek C.P."/>
            <person name="Gaskell J.A."/>
            <person name="Kersten P."/>
            <person name="St John F."/>
            <person name="Glasner J."/>
            <person name="Sabat G."/>
            <person name="Splinter BonDurant S."/>
            <person name="Syed K."/>
            <person name="Yadav J."/>
            <person name="Mgbeahuruike A.C."/>
            <person name="Kovalchuk A."/>
            <person name="Asiegbu F.O."/>
            <person name="Lackner G."/>
            <person name="Hoffmeister D."/>
            <person name="Rencoret J."/>
            <person name="Gutierrez A."/>
            <person name="Sun H."/>
            <person name="Lindquist E."/>
            <person name="Barry K."/>
            <person name="Riley R."/>
            <person name="Grigoriev I.V."/>
            <person name="Henrissat B."/>
            <person name="Kues U."/>
            <person name="Berka R.M."/>
            <person name="Martinez A.T."/>
            <person name="Covert S.F."/>
            <person name="Blanchette R.A."/>
            <person name="Cullen D."/>
        </authorList>
    </citation>
    <scope>NUCLEOTIDE SEQUENCE [LARGE SCALE GENOMIC DNA]</scope>
    <source>
        <strain evidence="3 4">11061_1 CR5-6</strain>
    </source>
</reference>